<feature type="transmembrane region" description="Helical" evidence="13">
    <location>
        <begin position="201"/>
        <end position="221"/>
    </location>
</feature>
<keyword evidence="11 12" id="KW-0131">Cell cycle</keyword>
<evidence type="ECO:0000256" key="6">
    <source>
        <dbReference type="ARBA" id="ARBA00022519"/>
    </source>
</evidence>
<dbReference type="PANTHER" id="PTHR47755:SF1">
    <property type="entry name" value="CELL DIVISION PROTEIN FTSX"/>
    <property type="match status" value="1"/>
</dbReference>
<evidence type="ECO:0000256" key="7">
    <source>
        <dbReference type="ARBA" id="ARBA00022618"/>
    </source>
</evidence>
<feature type="domain" description="FtsX extracellular" evidence="15">
    <location>
        <begin position="87"/>
        <end position="174"/>
    </location>
</feature>
<name>A0A1V8M624_9GAMM</name>
<dbReference type="Pfam" id="PF02687">
    <property type="entry name" value="FtsX"/>
    <property type="match status" value="1"/>
</dbReference>
<evidence type="ECO:0000256" key="13">
    <source>
        <dbReference type="SAM" id="Phobius"/>
    </source>
</evidence>
<dbReference type="InterPro" id="IPR004513">
    <property type="entry name" value="FtsX"/>
</dbReference>
<evidence type="ECO:0000256" key="9">
    <source>
        <dbReference type="ARBA" id="ARBA00022989"/>
    </source>
</evidence>
<dbReference type="NCBIfam" id="TIGR00439">
    <property type="entry name" value="FtsX_Gneg"/>
    <property type="match status" value="1"/>
</dbReference>
<evidence type="ECO:0000256" key="3">
    <source>
        <dbReference type="ARBA" id="ARBA00011160"/>
    </source>
</evidence>
<dbReference type="Proteomes" id="UP000191980">
    <property type="component" value="Unassembled WGS sequence"/>
</dbReference>
<keyword evidence="8 13" id="KW-0812">Transmembrane</keyword>
<evidence type="ECO:0000313" key="16">
    <source>
        <dbReference type="EMBL" id="OQK16997.1"/>
    </source>
</evidence>
<evidence type="ECO:0000256" key="1">
    <source>
        <dbReference type="ARBA" id="ARBA00004429"/>
    </source>
</evidence>
<evidence type="ECO:0000313" key="17">
    <source>
        <dbReference type="Proteomes" id="UP000191980"/>
    </source>
</evidence>
<dbReference type="Gene3D" id="3.30.70.3040">
    <property type="match status" value="1"/>
</dbReference>
<dbReference type="InterPro" id="IPR003838">
    <property type="entry name" value="ABC3_permease_C"/>
</dbReference>
<dbReference type="STRING" id="1420851.AU255_03600"/>
<keyword evidence="17" id="KW-1185">Reference proteome</keyword>
<dbReference type="GO" id="GO:0005886">
    <property type="term" value="C:plasma membrane"/>
    <property type="evidence" value="ECO:0007669"/>
    <property type="project" value="UniProtKB-SubCell"/>
</dbReference>
<dbReference type="OrthoDB" id="9813411at2"/>
<evidence type="ECO:0000259" key="15">
    <source>
        <dbReference type="Pfam" id="PF18075"/>
    </source>
</evidence>
<evidence type="ECO:0000256" key="5">
    <source>
        <dbReference type="ARBA" id="ARBA00022475"/>
    </source>
</evidence>
<feature type="transmembrane region" description="Helical" evidence="13">
    <location>
        <begin position="300"/>
        <end position="319"/>
    </location>
</feature>
<keyword evidence="10 12" id="KW-0472">Membrane</keyword>
<dbReference type="RefSeq" id="WP_080521613.1">
    <property type="nucleotide sequence ID" value="NZ_LPUF01000001.1"/>
</dbReference>
<dbReference type="GO" id="GO:0032153">
    <property type="term" value="C:cell division site"/>
    <property type="evidence" value="ECO:0007669"/>
    <property type="project" value="TreeGrafter"/>
</dbReference>
<reference evidence="16 17" key="1">
    <citation type="submission" date="2015-12" db="EMBL/GenBank/DDBJ databases">
        <authorList>
            <person name="Shamseldin A."/>
            <person name="Moawad H."/>
            <person name="Abd El-Rahim W.M."/>
            <person name="Sadowsky M.J."/>
        </authorList>
    </citation>
    <scope>NUCLEOTIDE SEQUENCE [LARGE SCALE GENOMIC DNA]</scope>
    <source>
        <strain evidence="16 17">WF1</strain>
    </source>
</reference>
<comment type="subunit">
    <text evidence="3">Forms a membrane-associated complex with FtsE.</text>
</comment>
<evidence type="ECO:0000256" key="4">
    <source>
        <dbReference type="ARBA" id="ARBA00021907"/>
    </source>
</evidence>
<evidence type="ECO:0000259" key="14">
    <source>
        <dbReference type="Pfam" id="PF02687"/>
    </source>
</evidence>
<evidence type="ECO:0000256" key="8">
    <source>
        <dbReference type="ARBA" id="ARBA00022692"/>
    </source>
</evidence>
<keyword evidence="6 12" id="KW-0997">Cell inner membrane</keyword>
<evidence type="ECO:0000256" key="11">
    <source>
        <dbReference type="ARBA" id="ARBA00023306"/>
    </source>
</evidence>
<dbReference type="EMBL" id="LPUF01000001">
    <property type="protein sequence ID" value="OQK16997.1"/>
    <property type="molecule type" value="Genomic_DNA"/>
</dbReference>
<dbReference type="InterPro" id="IPR040690">
    <property type="entry name" value="FtsX_ECD"/>
</dbReference>
<comment type="similarity">
    <text evidence="2 12">Belongs to the ABC-4 integral membrane protein family. FtsX subfamily.</text>
</comment>
<keyword evidence="5 12" id="KW-1003">Cell membrane</keyword>
<protein>
    <recommendedName>
        <fullName evidence="4 12">Cell division protein FtsX</fullName>
    </recommendedName>
</protein>
<evidence type="ECO:0000256" key="10">
    <source>
        <dbReference type="ARBA" id="ARBA00023136"/>
    </source>
</evidence>
<dbReference type="PIRSF" id="PIRSF003097">
    <property type="entry name" value="FtsX"/>
    <property type="match status" value="1"/>
</dbReference>
<comment type="subcellular location">
    <subcellularLocation>
        <location evidence="1">Cell inner membrane</location>
        <topology evidence="1">Multi-pass membrane protein</topology>
    </subcellularLocation>
</comment>
<comment type="caution">
    <text evidence="16">The sequence shown here is derived from an EMBL/GenBank/DDBJ whole genome shotgun (WGS) entry which is preliminary data.</text>
</comment>
<evidence type="ECO:0000256" key="2">
    <source>
        <dbReference type="ARBA" id="ARBA00007379"/>
    </source>
</evidence>
<keyword evidence="9 13" id="KW-1133">Transmembrane helix</keyword>
<proteinExistence type="inferred from homology"/>
<dbReference type="PANTHER" id="PTHR47755">
    <property type="entry name" value="CELL DIVISION PROTEIN FTSX"/>
    <property type="match status" value="1"/>
</dbReference>
<keyword evidence="7 12" id="KW-0132">Cell division</keyword>
<feature type="domain" description="ABC3 transporter permease C-terminal" evidence="14">
    <location>
        <begin position="204"/>
        <end position="315"/>
    </location>
</feature>
<dbReference type="Pfam" id="PF18075">
    <property type="entry name" value="FtsX_ECD"/>
    <property type="match status" value="1"/>
</dbReference>
<organism evidence="16 17">
    <name type="scientific">Methyloprofundus sedimenti</name>
    <dbReference type="NCBI Taxonomy" id="1420851"/>
    <lineage>
        <taxon>Bacteria</taxon>
        <taxon>Pseudomonadati</taxon>
        <taxon>Pseudomonadota</taxon>
        <taxon>Gammaproteobacteria</taxon>
        <taxon>Methylococcales</taxon>
        <taxon>Methylococcaceae</taxon>
        <taxon>Methyloprofundus</taxon>
    </lineage>
</organism>
<dbReference type="InterPro" id="IPR047590">
    <property type="entry name" value="FtsX_proteobact-type"/>
</dbReference>
<sequence length="329" mass="36545">MKPVRKARGQKVRNSNIIKRGPENRVLTSLKLQTQSLNSSLLRLLRAPFTSAMAIIVMAIAIALAGSFYVLVNNAQQLVDSLQTGKQISLFLHEKISDDEARVLAQKLLTNEAIENVNVISKQQALAEFQQYSGFGAALNALESNPLPAVIQVFPKDSLTKASQLKELLQQMQHEQAVDFAQMDMQWLARLQAIMKMANRVALILTGLLAIAVLFIIGNTIRSELQSRRDEVIVTKLVGGTNTFICLPFLYTGFWYGFISGVLAWCVISLILLTVNTPIEQLALLYQSQFQIQFLSFSESIYLLMASSTLGMLGAYTVARHQLSILKPE</sequence>
<evidence type="ECO:0000256" key="12">
    <source>
        <dbReference type="PIRNR" id="PIRNR003097"/>
    </source>
</evidence>
<accession>A0A1V8M624</accession>
<comment type="function">
    <text evidence="12">Part of the ABC transporter FtsEX involved in cellular division.</text>
</comment>
<dbReference type="AlphaFoldDB" id="A0A1V8M624"/>
<gene>
    <name evidence="16" type="ORF">AU255_03600</name>
</gene>
<dbReference type="GO" id="GO:0051301">
    <property type="term" value="P:cell division"/>
    <property type="evidence" value="ECO:0007669"/>
    <property type="project" value="UniProtKB-KW"/>
</dbReference>
<feature type="transmembrane region" description="Helical" evidence="13">
    <location>
        <begin position="49"/>
        <end position="72"/>
    </location>
</feature>
<feature type="transmembrane region" description="Helical" evidence="13">
    <location>
        <begin position="257"/>
        <end position="279"/>
    </location>
</feature>